<proteinExistence type="inferred from homology"/>
<dbReference type="PANTHER" id="PTHR34186:SF2">
    <property type="entry name" value="CYANATE HYDRATASE"/>
    <property type="match status" value="1"/>
</dbReference>
<accession>A0A1V4AR74</accession>
<dbReference type="HAMAP" id="MF_00535">
    <property type="entry name" value="Cyanate_hydrat"/>
    <property type="match status" value="1"/>
</dbReference>
<organism evidence="5 6">
    <name type="scientific">Candidatus Brocadia carolinensis</name>
    <dbReference type="NCBI Taxonomy" id="1004156"/>
    <lineage>
        <taxon>Bacteria</taxon>
        <taxon>Pseudomonadati</taxon>
        <taxon>Planctomycetota</taxon>
        <taxon>Candidatus Brocadiia</taxon>
        <taxon>Candidatus Brocadiales</taxon>
        <taxon>Candidatus Brocadiaceae</taxon>
        <taxon>Candidatus Brocadia</taxon>
    </lineage>
</organism>
<evidence type="ECO:0000256" key="2">
    <source>
        <dbReference type="ARBA" id="ARBA00023239"/>
    </source>
</evidence>
<sequence>MSKHITKEAATEMILLAKRDKGLTFDQIAKAIGRHPVWTASAIMGQATMSAEEAGKLVELLKLDASVATSLQEFPLKGSLDDKIPVDPLIYRFYEIVQVYGTTLKAVIHEKFGDGIMSAIDFTMDIKKKEDPKGDRVVVTLDGKFLPYMKW</sequence>
<dbReference type="PRINTS" id="PR01693">
    <property type="entry name" value="CYANASE"/>
</dbReference>
<dbReference type="SUPFAM" id="SSF55234">
    <property type="entry name" value="Cyanase C-terminal domain"/>
    <property type="match status" value="1"/>
</dbReference>
<dbReference type="InterPro" id="IPR008076">
    <property type="entry name" value="Cyanase"/>
</dbReference>
<evidence type="ECO:0000313" key="5">
    <source>
        <dbReference type="EMBL" id="OOP55602.1"/>
    </source>
</evidence>
<gene>
    <name evidence="3" type="primary">cynS</name>
    <name evidence="5" type="ORF">AYP45_13915</name>
</gene>
<evidence type="ECO:0000256" key="1">
    <source>
        <dbReference type="ARBA" id="ARBA00003561"/>
    </source>
</evidence>
<dbReference type="EMBL" id="AYTS01000129">
    <property type="protein sequence ID" value="OOP55602.1"/>
    <property type="molecule type" value="Genomic_DNA"/>
</dbReference>
<dbReference type="AlphaFoldDB" id="A0A1V4AR74"/>
<evidence type="ECO:0000313" key="6">
    <source>
        <dbReference type="Proteomes" id="UP000189681"/>
    </source>
</evidence>
<evidence type="ECO:0000259" key="4">
    <source>
        <dbReference type="SMART" id="SM01116"/>
    </source>
</evidence>
<feature type="active site" evidence="3">
    <location>
        <position position="118"/>
    </location>
</feature>
<reference evidence="5 6" key="1">
    <citation type="journal article" date="2017" name="Water Res.">
        <title>Discovery and metagenomic analysis of an anammox bacterial enrichment related to Candidatus "Brocadia caroliniensis" in a full-scale glycerol-fed nitritation-denitritation separate centrate treatment process.</title>
        <authorList>
            <person name="Park H."/>
            <person name="Brotto A.C."/>
            <person name="van Loosdrecht M.C."/>
            <person name="Chandran K."/>
        </authorList>
    </citation>
    <scope>NUCLEOTIDE SEQUENCE [LARGE SCALE GENOMIC DNA]</scope>
    <source>
        <strain evidence="5">26THWARD</strain>
    </source>
</reference>
<dbReference type="Gene3D" id="3.30.1160.10">
    <property type="entry name" value="Cyanate lyase, C-terminal domain"/>
    <property type="match status" value="1"/>
</dbReference>
<dbReference type="PIRSF" id="PIRSF001263">
    <property type="entry name" value="Cyanate_hydratas"/>
    <property type="match status" value="1"/>
</dbReference>
<dbReference type="NCBIfam" id="TIGR00673">
    <property type="entry name" value="cynS"/>
    <property type="match status" value="1"/>
</dbReference>
<dbReference type="NCBIfam" id="NF002773">
    <property type="entry name" value="PRK02866.1"/>
    <property type="match status" value="1"/>
</dbReference>
<feature type="domain" description="Cyanate lyase C-terminal" evidence="4">
    <location>
        <begin position="79"/>
        <end position="151"/>
    </location>
</feature>
<dbReference type="CDD" id="cd00559">
    <property type="entry name" value="Cyanase_C"/>
    <property type="match status" value="1"/>
</dbReference>
<dbReference type="InterPro" id="IPR036581">
    <property type="entry name" value="Cyanate_lyase_C_sf"/>
</dbReference>
<comment type="catalytic activity">
    <reaction evidence="3">
        <text>cyanate + hydrogencarbonate + 3 H(+) = NH4(+) + 2 CO2</text>
        <dbReference type="Rhea" id="RHEA:11120"/>
        <dbReference type="ChEBI" id="CHEBI:15378"/>
        <dbReference type="ChEBI" id="CHEBI:16526"/>
        <dbReference type="ChEBI" id="CHEBI:17544"/>
        <dbReference type="ChEBI" id="CHEBI:28938"/>
        <dbReference type="ChEBI" id="CHEBI:29195"/>
        <dbReference type="EC" id="4.2.1.104"/>
    </reaction>
</comment>
<dbReference type="GO" id="GO:0008824">
    <property type="term" value="F:cyanate hydratase activity"/>
    <property type="evidence" value="ECO:0007669"/>
    <property type="project" value="UniProtKB-UniRule"/>
</dbReference>
<dbReference type="InterPro" id="IPR048564">
    <property type="entry name" value="CYNS_N"/>
</dbReference>
<comment type="caution">
    <text evidence="5">The sequence shown here is derived from an EMBL/GenBank/DDBJ whole genome shotgun (WGS) entry which is preliminary data.</text>
</comment>
<dbReference type="PANTHER" id="PTHR34186">
    <property type="entry name" value="CYANATE HYDRATASE"/>
    <property type="match status" value="1"/>
</dbReference>
<dbReference type="SUPFAM" id="SSF47413">
    <property type="entry name" value="lambda repressor-like DNA-binding domains"/>
    <property type="match status" value="1"/>
</dbReference>
<evidence type="ECO:0000256" key="3">
    <source>
        <dbReference type="HAMAP-Rule" id="MF_00535"/>
    </source>
</evidence>
<name>A0A1V4AR74_9BACT</name>
<comment type="similarity">
    <text evidence="3">Belongs to the cyanase family.</text>
</comment>
<dbReference type="Pfam" id="PF21291">
    <property type="entry name" value="CYNS_N"/>
    <property type="match status" value="1"/>
</dbReference>
<dbReference type="Gene3D" id="1.10.260.40">
    <property type="entry name" value="lambda repressor-like DNA-binding domains"/>
    <property type="match status" value="1"/>
</dbReference>
<dbReference type="Proteomes" id="UP000189681">
    <property type="component" value="Unassembled WGS sequence"/>
</dbReference>
<feature type="active site" evidence="3">
    <location>
        <position position="95"/>
    </location>
</feature>
<dbReference type="EC" id="4.2.1.104" evidence="3"/>
<feature type="active site" evidence="3">
    <location>
        <position position="92"/>
    </location>
</feature>
<dbReference type="STRING" id="1004156.AYP45_13915"/>
<keyword evidence="2 3" id="KW-0456">Lyase</keyword>
<dbReference type="Pfam" id="PF02560">
    <property type="entry name" value="Cyanate_lyase"/>
    <property type="match status" value="1"/>
</dbReference>
<dbReference type="GO" id="GO:0003677">
    <property type="term" value="F:DNA binding"/>
    <property type="evidence" value="ECO:0007669"/>
    <property type="project" value="InterPro"/>
</dbReference>
<dbReference type="InterPro" id="IPR003712">
    <property type="entry name" value="Cyanate_lyase_C"/>
</dbReference>
<comment type="function">
    <text evidence="1 3">Catalyzes the reaction of cyanate with bicarbonate to produce ammonia and carbon dioxide.</text>
</comment>
<dbReference type="InterPro" id="IPR010982">
    <property type="entry name" value="Lambda_DNA-bd_dom_sf"/>
</dbReference>
<dbReference type="SMART" id="SM01116">
    <property type="entry name" value="Cyanate_lyase"/>
    <property type="match status" value="1"/>
</dbReference>
<protein>
    <recommendedName>
        <fullName evidence="3">Cyanate hydratase</fullName>
        <shortName evidence="3">Cyanase</shortName>
        <ecNumber evidence="3">4.2.1.104</ecNumber>
    </recommendedName>
    <alternativeName>
        <fullName evidence="3">Cyanate hydrolase</fullName>
    </alternativeName>
    <alternativeName>
        <fullName evidence="3">Cyanate lyase</fullName>
    </alternativeName>
</protein>